<evidence type="ECO:0000313" key="2">
    <source>
        <dbReference type="Proteomes" id="UP000095709"/>
    </source>
</evidence>
<sequence>MAKVFPEYSSINGEQIEFENCLLGYMKEHHYYYTKPYDHYVVPNFNIDLTSDYIKYPNYVKVQHKRDQIKEYIFGKINGARVRIKNLIKKV</sequence>
<dbReference type="EMBL" id="CZAL01000007">
    <property type="protein sequence ID" value="CUP24270.1"/>
    <property type="molecule type" value="Genomic_DNA"/>
</dbReference>
<evidence type="ECO:0000313" key="1">
    <source>
        <dbReference type="EMBL" id="CUP24270.1"/>
    </source>
</evidence>
<organism evidence="1 2">
    <name type="scientific">Fusicatenibacter saccharivorans</name>
    <dbReference type="NCBI Taxonomy" id="1150298"/>
    <lineage>
        <taxon>Bacteria</taxon>
        <taxon>Bacillati</taxon>
        <taxon>Bacillota</taxon>
        <taxon>Clostridia</taxon>
        <taxon>Lachnospirales</taxon>
        <taxon>Lachnospiraceae</taxon>
        <taxon>Fusicatenibacter</taxon>
    </lineage>
</organism>
<accession>A0A174LRC0</accession>
<dbReference type="AlphaFoldDB" id="A0A174LRC0"/>
<protein>
    <submittedName>
        <fullName evidence="1">Uncharacterized protein</fullName>
    </submittedName>
</protein>
<gene>
    <name evidence="1" type="ORF">ERS852498_01555</name>
</gene>
<dbReference type="RefSeq" id="WP_055266457.1">
    <property type="nucleotide sequence ID" value="NZ_CZAL01000007.1"/>
</dbReference>
<reference evidence="1 2" key="1">
    <citation type="submission" date="2015-09" db="EMBL/GenBank/DDBJ databases">
        <authorList>
            <consortium name="Pathogen Informatics"/>
        </authorList>
    </citation>
    <scope>NUCLEOTIDE SEQUENCE [LARGE SCALE GENOMIC DNA]</scope>
    <source>
        <strain evidence="1 2">2789STDY5834885</strain>
    </source>
</reference>
<proteinExistence type="predicted"/>
<name>A0A174LRC0_9FIRM</name>
<dbReference type="Proteomes" id="UP000095709">
    <property type="component" value="Unassembled WGS sequence"/>
</dbReference>